<protein>
    <submittedName>
        <fullName evidence="1">Uncharacterized protein</fullName>
    </submittedName>
</protein>
<dbReference type="AlphaFoldDB" id="A0A7M1URQ1"/>
<accession>A0A7M1URQ1</accession>
<organism evidence="1 2">
    <name type="scientific">Thermosphaera chiliense</name>
    <dbReference type="NCBI Taxonomy" id="3402707"/>
    <lineage>
        <taxon>Archaea</taxon>
        <taxon>Thermoproteota</taxon>
        <taxon>Thermoprotei</taxon>
        <taxon>Desulfurococcales</taxon>
        <taxon>Desulfurococcaceae</taxon>
        <taxon>Thermosphaera</taxon>
    </lineage>
</organism>
<dbReference type="RefSeq" id="WP_193436513.1">
    <property type="nucleotide sequence ID" value="NZ_CP063144.1"/>
</dbReference>
<dbReference type="GeneID" id="59454137"/>
<dbReference type="Proteomes" id="UP000593766">
    <property type="component" value="Chromosome"/>
</dbReference>
<dbReference type="EMBL" id="CP063144">
    <property type="protein sequence ID" value="QOR94716.1"/>
    <property type="molecule type" value="Genomic_DNA"/>
</dbReference>
<sequence>MGANDQCDVESILNYAKKYAFVSFKHKGCRIFRVRKYIDVVPVKIKVYEDT</sequence>
<name>A0A7M1URQ1_9CREN</name>
<proteinExistence type="predicted"/>
<evidence type="ECO:0000313" key="2">
    <source>
        <dbReference type="Proteomes" id="UP000593766"/>
    </source>
</evidence>
<gene>
    <name evidence="1" type="ORF">IMZ38_01925</name>
</gene>
<keyword evidence="2" id="KW-1185">Reference proteome</keyword>
<dbReference type="KEGG" id="tcs:IMZ38_01925"/>
<reference evidence="1 2" key="1">
    <citation type="submission" date="2020-10" db="EMBL/GenBank/DDBJ databases">
        <title>Complete genome sequence of Thermosphaera aggregans strain 3507.</title>
        <authorList>
            <person name="Zayulina K.S."/>
            <person name="Elcheninov A.G."/>
            <person name="Toshchakov S.V."/>
            <person name="Kublanov I.V."/>
            <person name="Kochetkova T.V."/>
        </authorList>
    </citation>
    <scope>NUCLEOTIDE SEQUENCE [LARGE SCALE GENOMIC DNA]</scope>
    <source>
        <strain evidence="1 2">3507</strain>
    </source>
</reference>
<evidence type="ECO:0000313" key="1">
    <source>
        <dbReference type="EMBL" id="QOR94716.1"/>
    </source>
</evidence>